<accession>A0A7J6W3V0</accession>
<evidence type="ECO:0000313" key="3">
    <source>
        <dbReference type="Proteomes" id="UP000554482"/>
    </source>
</evidence>
<dbReference type="GO" id="GO:0003682">
    <property type="term" value="F:chromatin binding"/>
    <property type="evidence" value="ECO:0007669"/>
    <property type="project" value="InterPro"/>
</dbReference>
<comment type="caution">
    <text evidence="2">The sequence shown here is derived from an EMBL/GenBank/DDBJ whole genome shotgun (WGS) entry which is preliminary data.</text>
</comment>
<dbReference type="Gene3D" id="2.30.30.140">
    <property type="match status" value="1"/>
</dbReference>
<feature type="domain" description="SAWADEE" evidence="1">
    <location>
        <begin position="120"/>
        <end position="187"/>
    </location>
</feature>
<protein>
    <recommendedName>
        <fullName evidence="1">SAWADEE domain-containing protein</fullName>
    </recommendedName>
</protein>
<organism evidence="2 3">
    <name type="scientific">Thalictrum thalictroides</name>
    <name type="common">Rue-anemone</name>
    <name type="synonym">Anemone thalictroides</name>
    <dbReference type="NCBI Taxonomy" id="46969"/>
    <lineage>
        <taxon>Eukaryota</taxon>
        <taxon>Viridiplantae</taxon>
        <taxon>Streptophyta</taxon>
        <taxon>Embryophyta</taxon>
        <taxon>Tracheophyta</taxon>
        <taxon>Spermatophyta</taxon>
        <taxon>Magnoliopsida</taxon>
        <taxon>Ranunculales</taxon>
        <taxon>Ranunculaceae</taxon>
        <taxon>Thalictroideae</taxon>
        <taxon>Thalictrum</taxon>
    </lineage>
</organism>
<evidence type="ECO:0000259" key="1">
    <source>
        <dbReference type="Pfam" id="PF16719"/>
    </source>
</evidence>
<sequence length="242" mass="27602">MDTPVVVRSTADSVVAQLEPNLYTWDLDTLQARFSEQLRISQGLRRAAYDYSRMMYQELETEREMQRLFVNVGAGTSSYDSNTEAHCLMMIDVLISDISTYIRLRVLRIPRNWRVSQGDFPPPAIQLQDNQCQKVVQGMTICASYVDGNDVKYYDAVVESVTFKDHKFKNEEVCTCTFGIIWLNGLKIAGNRTDIVAAHIYLLQPERTPKNRTLSSSLKISRDKLNVDSGRSGSSYYQDTDL</sequence>
<dbReference type="Proteomes" id="UP000554482">
    <property type="component" value="Unassembled WGS sequence"/>
</dbReference>
<dbReference type="Pfam" id="PF16719">
    <property type="entry name" value="SAWADEE"/>
    <property type="match status" value="1"/>
</dbReference>
<dbReference type="OrthoDB" id="1866990at2759"/>
<dbReference type="PANTHER" id="PTHR36384:SF1">
    <property type="entry name" value="SAWADEE PROTEIN"/>
    <property type="match status" value="1"/>
</dbReference>
<dbReference type="PANTHER" id="PTHR36384">
    <property type="entry name" value="SAWADEE PROTEIN"/>
    <property type="match status" value="1"/>
</dbReference>
<reference evidence="2 3" key="1">
    <citation type="submission" date="2020-06" db="EMBL/GenBank/DDBJ databases">
        <title>Transcriptomic and genomic resources for Thalictrum thalictroides and T. hernandezii: Facilitating candidate gene discovery in an emerging model plant lineage.</title>
        <authorList>
            <person name="Arias T."/>
            <person name="Riano-Pachon D.M."/>
            <person name="Di Stilio V.S."/>
        </authorList>
    </citation>
    <scope>NUCLEOTIDE SEQUENCE [LARGE SCALE GENOMIC DNA]</scope>
    <source>
        <strain evidence="3">cv. WT478/WT964</strain>
        <tissue evidence="2">Leaves</tissue>
    </source>
</reference>
<gene>
    <name evidence="2" type="ORF">FRX31_019408</name>
</gene>
<evidence type="ECO:0000313" key="2">
    <source>
        <dbReference type="EMBL" id="KAF5191005.1"/>
    </source>
</evidence>
<dbReference type="InterPro" id="IPR032001">
    <property type="entry name" value="SAWADEE_dom"/>
</dbReference>
<dbReference type="AlphaFoldDB" id="A0A7J6W3V0"/>
<name>A0A7J6W3V0_THATH</name>
<proteinExistence type="predicted"/>
<dbReference type="EMBL" id="JABWDY010023326">
    <property type="protein sequence ID" value="KAF5191005.1"/>
    <property type="molecule type" value="Genomic_DNA"/>
</dbReference>
<keyword evidence="3" id="KW-1185">Reference proteome</keyword>